<dbReference type="SUPFAM" id="SSF53850">
    <property type="entry name" value="Periplasmic binding protein-like II"/>
    <property type="match status" value="1"/>
</dbReference>
<accession>A0AAX3IAV0</accession>
<feature type="signal peptide" evidence="1">
    <location>
        <begin position="1"/>
        <end position="28"/>
    </location>
</feature>
<name>A0AAX3IAV0_9PSED</name>
<dbReference type="Proteomes" id="UP000306562">
    <property type="component" value="Chromosome"/>
</dbReference>
<gene>
    <name evidence="3" type="primary">ssuA_4</name>
    <name evidence="3" type="ORF">NCTC10696_03808</name>
</gene>
<organism evidence="3 4">
    <name type="scientific">Pseudomonas synxantha</name>
    <dbReference type="NCBI Taxonomy" id="47883"/>
    <lineage>
        <taxon>Bacteria</taxon>
        <taxon>Pseudomonadati</taxon>
        <taxon>Pseudomonadota</taxon>
        <taxon>Gammaproteobacteria</taxon>
        <taxon>Pseudomonadales</taxon>
        <taxon>Pseudomonadaceae</taxon>
        <taxon>Pseudomonas</taxon>
    </lineage>
</organism>
<dbReference type="PANTHER" id="PTHR30024:SF21">
    <property type="entry name" value="ABC TRANSPORTER SUBSTRATE-BINDING PROTEIN"/>
    <property type="match status" value="1"/>
</dbReference>
<dbReference type="PANTHER" id="PTHR30024">
    <property type="entry name" value="ALIPHATIC SULFONATES-BINDING PROTEIN-RELATED"/>
    <property type="match status" value="1"/>
</dbReference>
<proteinExistence type="predicted"/>
<reference evidence="3 4" key="1">
    <citation type="submission" date="2019-05" db="EMBL/GenBank/DDBJ databases">
        <authorList>
            <consortium name="Pathogen Informatics"/>
        </authorList>
    </citation>
    <scope>NUCLEOTIDE SEQUENCE [LARGE SCALE GENOMIC DNA]</scope>
    <source>
        <strain evidence="3 4">NCTC10696</strain>
    </source>
</reference>
<evidence type="ECO:0000259" key="2">
    <source>
        <dbReference type="Pfam" id="PF09084"/>
    </source>
</evidence>
<dbReference type="RefSeq" id="WP_057023584.1">
    <property type="nucleotide sequence ID" value="NZ_CBCSGQ010000015.1"/>
</dbReference>
<dbReference type="AlphaFoldDB" id="A0AAX3IAV0"/>
<dbReference type="InterPro" id="IPR015168">
    <property type="entry name" value="SsuA/THI5"/>
</dbReference>
<dbReference type="Pfam" id="PF09084">
    <property type="entry name" value="NMT1"/>
    <property type="match status" value="1"/>
</dbReference>
<sequence>MSSRPHKVVSLLGLGLVLGTLAFSTAQADELQLNIAVSDIGAGGKPAGGGLVDVIHSQQRLEKALSADGVTVNWHFFKGAAPLINESFANGQVDLAYLGDLGGIVGKSGGLDTHVVAVAARGVAHYLAVPPGSSIHTMADLKGKRVGLFRGTAAQLSFIGALRTAGLTEKDLSVINLDFAAASAALAAKQIDATWGGANVLAVRDRGQAQVPVSTRTLGGAGELAGLVLVSGRLMSEHPDWVRRIVEIQREASAWASAAENRDAYIQLLADQAAYPASLLRADLEGAPDLSVLLSAELDPPFVERLRQAVTTAKEARLIRRDIDVDQWLAPQFLQQTTP</sequence>
<evidence type="ECO:0000256" key="1">
    <source>
        <dbReference type="SAM" id="SignalP"/>
    </source>
</evidence>
<feature type="chain" id="PRO_5043847577" evidence="1">
    <location>
        <begin position="29"/>
        <end position="339"/>
    </location>
</feature>
<dbReference type="EMBL" id="LR590482">
    <property type="protein sequence ID" value="VTR02261.1"/>
    <property type="molecule type" value="Genomic_DNA"/>
</dbReference>
<evidence type="ECO:0000313" key="3">
    <source>
        <dbReference type="EMBL" id="VTR02261.1"/>
    </source>
</evidence>
<evidence type="ECO:0000313" key="4">
    <source>
        <dbReference type="Proteomes" id="UP000306562"/>
    </source>
</evidence>
<keyword evidence="1" id="KW-0732">Signal</keyword>
<feature type="domain" description="SsuA/THI5-like" evidence="2">
    <location>
        <begin position="86"/>
        <end position="257"/>
    </location>
</feature>
<dbReference type="Gene3D" id="3.40.190.10">
    <property type="entry name" value="Periplasmic binding protein-like II"/>
    <property type="match status" value="2"/>
</dbReference>
<protein>
    <submittedName>
        <fullName evidence="3">ABC transporter, periplasmic substrate-binding protein</fullName>
    </submittedName>
</protein>